<evidence type="ECO:0000313" key="8">
    <source>
        <dbReference type="EMBL" id="CAG9288082.1"/>
    </source>
</evidence>
<proteinExistence type="predicted"/>
<dbReference type="InterPro" id="IPR030844">
    <property type="entry name" value="PAN3"/>
</dbReference>
<dbReference type="GO" id="GO:0005524">
    <property type="term" value="F:ATP binding"/>
    <property type="evidence" value="ECO:0007669"/>
    <property type="project" value="UniProtKB-KW"/>
</dbReference>
<feature type="domain" description="Protein kinase" evidence="7">
    <location>
        <begin position="141"/>
        <end position="442"/>
    </location>
</feature>
<keyword evidence="2" id="KW-0963">Cytoplasm</keyword>
<reference evidence="8" key="1">
    <citation type="submission" date="2022-02" db="EMBL/GenBank/DDBJ databases">
        <authorList>
            <person name="Giguere J D."/>
        </authorList>
    </citation>
    <scope>NUCLEOTIDE SEQUENCE</scope>
    <source>
        <strain evidence="8">CCAP 1055/1</strain>
    </source>
</reference>
<gene>
    <name evidence="8" type="ORF">PTTT1_LOCUS37489</name>
</gene>
<evidence type="ECO:0000256" key="1">
    <source>
        <dbReference type="ARBA" id="ARBA00004496"/>
    </source>
</evidence>
<dbReference type="Gene3D" id="1.10.510.10">
    <property type="entry name" value="Transferase(Phosphotransferase) domain 1"/>
    <property type="match status" value="1"/>
</dbReference>
<dbReference type="AlphaFoldDB" id="A0A8J9T1P8"/>
<dbReference type="SUPFAM" id="SSF56112">
    <property type="entry name" value="Protein kinase-like (PK-like)"/>
    <property type="match status" value="1"/>
</dbReference>
<comment type="subcellular location">
    <subcellularLocation>
        <location evidence="1">Cytoplasm</location>
    </subcellularLocation>
</comment>
<dbReference type="InterPro" id="IPR011009">
    <property type="entry name" value="Kinase-like_dom_sf"/>
</dbReference>
<dbReference type="PROSITE" id="PS50011">
    <property type="entry name" value="PROTEIN_KINASE_DOM"/>
    <property type="match status" value="1"/>
</dbReference>
<evidence type="ECO:0000259" key="7">
    <source>
        <dbReference type="PROSITE" id="PS50011"/>
    </source>
</evidence>
<dbReference type="GO" id="GO:0008143">
    <property type="term" value="F:poly(A) binding"/>
    <property type="evidence" value="ECO:0007669"/>
    <property type="project" value="TreeGrafter"/>
</dbReference>
<evidence type="ECO:0000256" key="2">
    <source>
        <dbReference type="ARBA" id="ARBA00022490"/>
    </source>
</evidence>
<organism evidence="8">
    <name type="scientific">Phaeodactylum tricornutum</name>
    <name type="common">Diatom</name>
    <dbReference type="NCBI Taxonomy" id="2850"/>
    <lineage>
        <taxon>Eukaryota</taxon>
        <taxon>Sar</taxon>
        <taxon>Stramenopiles</taxon>
        <taxon>Ochrophyta</taxon>
        <taxon>Bacillariophyta</taxon>
        <taxon>Bacillariophyceae</taxon>
        <taxon>Bacillariophycidae</taxon>
        <taxon>Naviculales</taxon>
        <taxon>Phaeodactylaceae</taxon>
        <taxon>Phaeodactylum</taxon>
    </lineage>
</organism>
<dbReference type="InterPro" id="IPR000719">
    <property type="entry name" value="Prot_kinase_dom"/>
</dbReference>
<dbReference type="Gene3D" id="1.20.5.5160">
    <property type="match status" value="1"/>
</dbReference>
<dbReference type="InterPro" id="IPR041332">
    <property type="entry name" value="Pan3_CK"/>
</dbReference>
<evidence type="ECO:0000256" key="6">
    <source>
        <dbReference type="ARBA" id="ARBA00023054"/>
    </source>
</evidence>
<dbReference type="PANTHER" id="PTHR12272">
    <property type="entry name" value="DEADENYLATION COMPLEX SUBUNIT PAN3"/>
    <property type="match status" value="1"/>
</dbReference>
<dbReference type="GO" id="GO:0004672">
    <property type="term" value="F:protein kinase activity"/>
    <property type="evidence" value="ECO:0007669"/>
    <property type="project" value="InterPro"/>
</dbReference>
<keyword evidence="4" id="KW-0547">Nucleotide-binding</keyword>
<dbReference type="PANTHER" id="PTHR12272:SF11">
    <property type="entry name" value="PAN2-PAN3 DEADENYLATION COMPLEX SUBUNIT PAN3"/>
    <property type="match status" value="1"/>
</dbReference>
<keyword evidence="3" id="KW-0507">mRNA processing</keyword>
<keyword evidence="6" id="KW-0175">Coiled coil</keyword>
<dbReference type="Proteomes" id="UP000836788">
    <property type="component" value="Chromosome 3"/>
</dbReference>
<dbReference type="Gene3D" id="1.10.287.3700">
    <property type="match status" value="1"/>
</dbReference>
<dbReference type="GO" id="GO:0006397">
    <property type="term" value="P:mRNA processing"/>
    <property type="evidence" value="ECO:0007669"/>
    <property type="project" value="UniProtKB-KW"/>
</dbReference>
<name>A0A8J9T1P8_PHATR</name>
<dbReference type="GO" id="GO:0000932">
    <property type="term" value="C:P-body"/>
    <property type="evidence" value="ECO:0007669"/>
    <property type="project" value="TreeGrafter"/>
</dbReference>
<dbReference type="GO" id="GO:0031251">
    <property type="term" value="C:PAN complex"/>
    <property type="evidence" value="ECO:0007669"/>
    <property type="project" value="InterPro"/>
</dbReference>
<sequence>MDDFNSQFGKLSTTAAEWKPSGNADNDSDVQLNAKVVKEFVPGQGWIASSTKPAAREANIPSSVREYTLDAANSSARFETTVPTGPFPSPMPSFRALQTLGLGDDLWRHYRDISLESCRQMDPDDQRQKAVPLPYCNAYCLDDIPQRGRSSFGYPSATFHVTSREDGNAYCLRRFDNVRCVSPKIASTVSDRWTSVAVVQEHPGIAPFYQCFMAQRAVFFVHQYIPGARSLKERLGGPLSECVLWSCISQLVSALRTIHGRNLAARTLQLHHILSNTDSAASRLRVRLNCLGIADVLEFEARKKVADLQRHDVRDLGRLILSLASGTEITHSTDMETVGSCEKFLAQNYSPDLHNLAMILIRSTPQPPSILDVSRVVAQRAFDEQDAAYQSFDRMERALSAEYDSSRMLRILLKLSYVNERPEFGPNRRWAQSGDCYALTLFRDYVFHQADGGGYPVMDLGHVISALNKLDGADEEKIVLSSRDGKSLMVASYAEIARCLENAFQELCVGAVSHDALHYC</sequence>
<accession>A0A8J9T1P8</accession>
<evidence type="ECO:0000256" key="5">
    <source>
        <dbReference type="ARBA" id="ARBA00022840"/>
    </source>
</evidence>
<protein>
    <recommendedName>
        <fullName evidence="7">Protein kinase domain-containing protein</fullName>
    </recommendedName>
</protein>
<dbReference type="EMBL" id="OU594944">
    <property type="protein sequence ID" value="CAG9288082.1"/>
    <property type="molecule type" value="Genomic_DNA"/>
</dbReference>
<evidence type="ECO:0000256" key="3">
    <source>
        <dbReference type="ARBA" id="ARBA00022664"/>
    </source>
</evidence>
<evidence type="ECO:0000256" key="4">
    <source>
        <dbReference type="ARBA" id="ARBA00022741"/>
    </source>
</evidence>
<dbReference type="GO" id="GO:0000289">
    <property type="term" value="P:nuclear-transcribed mRNA poly(A) tail shortening"/>
    <property type="evidence" value="ECO:0007669"/>
    <property type="project" value="InterPro"/>
</dbReference>
<dbReference type="Pfam" id="PF18101">
    <property type="entry name" value="Pan3_CK"/>
    <property type="match status" value="1"/>
</dbReference>
<keyword evidence="5" id="KW-0067">ATP-binding</keyword>